<dbReference type="InterPro" id="IPR002735">
    <property type="entry name" value="Transl_init_fac_IF2/IF5_dom"/>
</dbReference>
<dbReference type="InterPro" id="IPR045196">
    <property type="entry name" value="IF2/IF5"/>
</dbReference>
<comment type="similarity">
    <text evidence="1">Belongs to the eIF-2-beta/eIF-5 family.</text>
</comment>
<dbReference type="SMART" id="SM00515">
    <property type="entry name" value="eIF5C"/>
    <property type="match status" value="1"/>
</dbReference>
<dbReference type="InterPro" id="IPR016190">
    <property type="entry name" value="Transl_init_fac_IF2/IF5_Zn-bd"/>
</dbReference>
<dbReference type="Pfam" id="PF02020">
    <property type="entry name" value="W2"/>
    <property type="match status" value="1"/>
</dbReference>
<proteinExistence type="inferred from homology"/>
<evidence type="ECO:0000256" key="4">
    <source>
        <dbReference type="ARBA" id="ARBA00022741"/>
    </source>
</evidence>
<dbReference type="SUPFAM" id="SSF48371">
    <property type="entry name" value="ARM repeat"/>
    <property type="match status" value="1"/>
</dbReference>
<dbReference type="GO" id="GO:0071074">
    <property type="term" value="F:eukaryotic initiation factor eIF2 binding"/>
    <property type="evidence" value="ECO:0007669"/>
    <property type="project" value="TreeGrafter"/>
</dbReference>
<dbReference type="GO" id="GO:0005092">
    <property type="term" value="F:GDP-dissociation inhibitor activity"/>
    <property type="evidence" value="ECO:0007669"/>
    <property type="project" value="TreeGrafter"/>
</dbReference>
<dbReference type="Gene3D" id="1.25.40.180">
    <property type="match status" value="1"/>
</dbReference>
<feature type="compositionally biased region" description="Acidic residues" evidence="7">
    <location>
        <begin position="438"/>
        <end position="453"/>
    </location>
</feature>
<dbReference type="PANTHER" id="PTHR23001:SF7">
    <property type="entry name" value="EUKARYOTIC TRANSLATION INITIATION FACTOR 5"/>
    <property type="match status" value="1"/>
</dbReference>
<keyword evidence="6" id="KW-0342">GTP-binding</keyword>
<evidence type="ECO:0000259" key="8">
    <source>
        <dbReference type="PROSITE" id="PS51363"/>
    </source>
</evidence>
<dbReference type="VEuPathDB" id="VectorBase:CSON007362"/>
<dbReference type="InterPro" id="IPR003307">
    <property type="entry name" value="W2_domain"/>
</dbReference>
<reference evidence="9" key="1">
    <citation type="submission" date="2018-04" db="EMBL/GenBank/DDBJ databases">
        <authorList>
            <person name="Go L.Y."/>
            <person name="Mitchell J.A."/>
        </authorList>
    </citation>
    <scope>NUCLEOTIDE SEQUENCE</scope>
    <source>
        <tissue evidence="9">Whole organism</tissue>
    </source>
</reference>
<keyword evidence="3" id="KW-0396">Initiation factor</keyword>
<reference evidence="10" key="2">
    <citation type="submission" date="2018-07" db="EMBL/GenBank/DDBJ databases">
        <authorList>
            <person name="Quirk P.G."/>
            <person name="Krulwich T.A."/>
        </authorList>
    </citation>
    <scope>NUCLEOTIDE SEQUENCE</scope>
</reference>
<sequence>MTLEKKQEIPVVIRGLPHCLLPQSQFNLSCMNSYRHCIKTTKAAIMGTLNVNRNVTDVFYRYKMPRINAKVEGKGNGIKTVIVNMVEVAKAIGRPATYPTKYFGCELGAQTQFDYKNERFIVNGSHDAAKLQDLLDGFIRKFVLCPECDNPETELLVSTKKGTISQGCKACGFHGPLEVNHKVNTFIIKNPPNVNPANQGASLTESKRSKRSKKAGENGESGEADNSNQVDDTIDGPKHLSNGENGEEDDDAGWTVDVSEEAVRSRLQDLTDGAKNMTISEDVDKSEKERLDIFYEEFKKRRDAGELDNVQVHKELATEATRLDVQQKSTLVLAELLFTANIVHEVKKYRNLLLRFTHNDLKAQKYLIGGLEQIIALHADKLMDKVAGILKLFYDNDILEEKAILEWASKVSKKYVTKDIALQIHEKAKPFIQWLQEAEEEEDSSDESDFEVEYNDRAKVEPLKKEVVQPSSGIKKTQEDEGDDDDLNIDDI</sequence>
<dbReference type="GO" id="GO:0003743">
    <property type="term" value="F:translation initiation factor activity"/>
    <property type="evidence" value="ECO:0007669"/>
    <property type="project" value="UniProtKB-KW"/>
</dbReference>
<evidence type="ECO:0000256" key="7">
    <source>
        <dbReference type="SAM" id="MobiDB-lite"/>
    </source>
</evidence>
<feature type="domain" description="W2" evidence="8">
    <location>
        <begin position="284"/>
        <end position="445"/>
    </location>
</feature>
<dbReference type="CDD" id="cd11561">
    <property type="entry name" value="W2_eIF5"/>
    <property type="match status" value="1"/>
</dbReference>
<dbReference type="FunFam" id="3.30.30.170:FF:000002">
    <property type="entry name" value="Eukaryotic translation initiation factor 5"/>
    <property type="match status" value="1"/>
</dbReference>
<dbReference type="EMBL" id="UFQT01000027">
    <property type="protein sequence ID" value="SSX18105.1"/>
    <property type="molecule type" value="Genomic_DNA"/>
</dbReference>
<evidence type="ECO:0000313" key="9">
    <source>
        <dbReference type="EMBL" id="SSW97719.1"/>
    </source>
</evidence>
<dbReference type="GO" id="GO:0001732">
    <property type="term" value="P:formation of cytoplasmic translation initiation complex"/>
    <property type="evidence" value="ECO:0007669"/>
    <property type="project" value="TreeGrafter"/>
</dbReference>
<name>A0A336JZ43_CULSO</name>
<evidence type="ECO:0000256" key="2">
    <source>
        <dbReference type="ARBA" id="ARBA00018059"/>
    </source>
</evidence>
<protein>
    <recommendedName>
        <fullName evidence="2">Eukaryotic translation initiation factor 5</fullName>
    </recommendedName>
</protein>
<evidence type="ECO:0000256" key="3">
    <source>
        <dbReference type="ARBA" id="ARBA00022540"/>
    </source>
</evidence>
<feature type="compositionally biased region" description="Polar residues" evidence="7">
    <location>
        <begin position="195"/>
        <end position="204"/>
    </location>
</feature>
<feature type="compositionally biased region" description="Acidic residues" evidence="7">
    <location>
        <begin position="480"/>
        <end position="492"/>
    </location>
</feature>
<dbReference type="PANTHER" id="PTHR23001">
    <property type="entry name" value="EUKARYOTIC TRANSLATION INITIATION FACTOR"/>
    <property type="match status" value="1"/>
</dbReference>
<dbReference type="InterPro" id="IPR016024">
    <property type="entry name" value="ARM-type_fold"/>
</dbReference>
<organism evidence="9">
    <name type="scientific">Culicoides sonorensis</name>
    <name type="common">Biting midge</name>
    <dbReference type="NCBI Taxonomy" id="179676"/>
    <lineage>
        <taxon>Eukaryota</taxon>
        <taxon>Metazoa</taxon>
        <taxon>Ecdysozoa</taxon>
        <taxon>Arthropoda</taxon>
        <taxon>Hexapoda</taxon>
        <taxon>Insecta</taxon>
        <taxon>Pterygota</taxon>
        <taxon>Neoptera</taxon>
        <taxon>Endopterygota</taxon>
        <taxon>Diptera</taxon>
        <taxon>Nematocera</taxon>
        <taxon>Chironomoidea</taxon>
        <taxon>Ceratopogonidae</taxon>
        <taxon>Ceratopogoninae</taxon>
        <taxon>Culicoides</taxon>
        <taxon>Monoculicoides</taxon>
    </lineage>
</organism>
<gene>
    <name evidence="9" type="primary">CSON007362</name>
</gene>
<dbReference type="PROSITE" id="PS51363">
    <property type="entry name" value="W2"/>
    <property type="match status" value="1"/>
</dbReference>
<dbReference type="InterPro" id="IPR016189">
    <property type="entry name" value="Transl_init_fac_IF2/IF5_N"/>
</dbReference>
<dbReference type="OMA" id="YRYKMEK"/>
<feature type="region of interest" description="Disordered" evidence="7">
    <location>
        <begin position="438"/>
        <end position="492"/>
    </location>
</feature>
<keyword evidence="5" id="KW-0648">Protein biosynthesis</keyword>
<evidence type="ECO:0000256" key="1">
    <source>
        <dbReference type="ARBA" id="ARBA00010397"/>
    </source>
</evidence>
<dbReference type="Gene3D" id="2.20.25.350">
    <property type="match status" value="1"/>
</dbReference>
<dbReference type="SUPFAM" id="SSF75689">
    <property type="entry name" value="Zinc-binding domain of translation initiation factor 2 beta"/>
    <property type="match status" value="1"/>
</dbReference>
<dbReference type="SMART" id="SM00653">
    <property type="entry name" value="eIF2B_5"/>
    <property type="match status" value="1"/>
</dbReference>
<dbReference type="SUPFAM" id="SSF100966">
    <property type="entry name" value="Translation initiation factor 2 beta, aIF2beta, N-terminal domain"/>
    <property type="match status" value="1"/>
</dbReference>
<feature type="region of interest" description="Disordered" evidence="7">
    <location>
        <begin position="189"/>
        <end position="253"/>
    </location>
</feature>
<evidence type="ECO:0000256" key="5">
    <source>
        <dbReference type="ARBA" id="ARBA00022917"/>
    </source>
</evidence>
<dbReference type="Pfam" id="PF01873">
    <property type="entry name" value="eIF-5_eIF-2B"/>
    <property type="match status" value="1"/>
</dbReference>
<accession>A0A336JZ43</accession>
<evidence type="ECO:0000313" key="10">
    <source>
        <dbReference type="EMBL" id="SSX18105.1"/>
    </source>
</evidence>
<dbReference type="Gene3D" id="3.30.30.170">
    <property type="match status" value="1"/>
</dbReference>
<dbReference type="GO" id="GO:0005525">
    <property type="term" value="F:GTP binding"/>
    <property type="evidence" value="ECO:0007669"/>
    <property type="project" value="UniProtKB-KW"/>
</dbReference>
<feature type="compositionally biased region" description="Basic and acidic residues" evidence="7">
    <location>
        <begin position="454"/>
        <end position="467"/>
    </location>
</feature>
<keyword evidence="4" id="KW-0547">Nucleotide-binding</keyword>
<dbReference type="AlphaFoldDB" id="A0A336JZ43"/>
<dbReference type="FunFam" id="2.20.25.350:FF:000001">
    <property type="entry name" value="Eukaryotic translation initiation factor 5"/>
    <property type="match status" value="1"/>
</dbReference>
<dbReference type="EMBL" id="UFQS01000027">
    <property type="protein sequence ID" value="SSW97719.1"/>
    <property type="molecule type" value="Genomic_DNA"/>
</dbReference>
<dbReference type="GO" id="GO:0005829">
    <property type="term" value="C:cytosol"/>
    <property type="evidence" value="ECO:0007669"/>
    <property type="project" value="TreeGrafter"/>
</dbReference>
<evidence type="ECO:0000256" key="6">
    <source>
        <dbReference type="ARBA" id="ARBA00023134"/>
    </source>
</evidence>